<keyword evidence="2" id="KW-1185">Reference proteome</keyword>
<evidence type="ECO:0000313" key="1">
    <source>
        <dbReference type="EMBL" id="URS74485.1"/>
    </source>
</evidence>
<sequence length="78" mass="8922">MQSCNETSRKKNNSLSKASFGIKGDYYKTSEFCFLGLGWSIPLLFNVYLRKVMNSATEGRRYGPDRMAALAIVWPYWG</sequence>
<proteinExistence type="predicted"/>
<dbReference type="EMBL" id="CP006763">
    <property type="protein sequence ID" value="URS74485.1"/>
    <property type="molecule type" value="Genomic_DNA"/>
</dbReference>
<organism evidence="1 2">
    <name type="scientific">Clostridium autoethanogenum DSM 10061</name>
    <dbReference type="NCBI Taxonomy" id="1341692"/>
    <lineage>
        <taxon>Bacteria</taxon>
        <taxon>Bacillati</taxon>
        <taxon>Bacillota</taxon>
        <taxon>Clostridia</taxon>
        <taxon>Eubacteriales</taxon>
        <taxon>Clostridiaceae</taxon>
        <taxon>Clostridium</taxon>
    </lineage>
</organism>
<protein>
    <submittedName>
        <fullName evidence="1">Uncharacterized protein</fullName>
    </submittedName>
</protein>
<dbReference type="Proteomes" id="UP000017590">
    <property type="component" value="Chromosome"/>
</dbReference>
<reference evidence="2" key="1">
    <citation type="journal article" date="2014" name="Biotechnol. Biofuels">
        <title>Comparison of single-molecule sequencing and hybrid approaches for finishing the genome of Clostridium autoethanogenum and analysis of CRISPR systems in industrial relevant Clostridia.</title>
        <authorList>
            <person name="Brown S.D."/>
            <person name="Nagaraju S."/>
            <person name="Utturkar S."/>
            <person name="De Tissera S."/>
            <person name="Segovia S."/>
            <person name="Mitchell W."/>
            <person name="Land M.L."/>
            <person name="Dassanayake A."/>
            <person name="Kopke M."/>
        </authorList>
    </citation>
    <scope>NUCLEOTIDE SEQUENCE [LARGE SCALE GENOMIC DNA]</scope>
    <source>
        <strain evidence="2">DSM 10061</strain>
    </source>
</reference>
<accession>A0ABY4TRF4</accession>
<dbReference type="RefSeq" id="WP_144289724.1">
    <property type="nucleotide sequence ID" value="NC_022592.1"/>
</dbReference>
<gene>
    <name evidence="1" type="ORF">CAETHG_04475</name>
</gene>
<evidence type="ECO:0000313" key="2">
    <source>
        <dbReference type="Proteomes" id="UP000017590"/>
    </source>
</evidence>
<name>A0ABY4TRF4_9CLOT</name>